<reference evidence="2" key="1">
    <citation type="journal article" date="2023" name="Mol. Ecol. Resour.">
        <title>Chromosome-level genome assembly of a triploid poplar Populus alba 'Berolinensis'.</title>
        <authorList>
            <person name="Chen S."/>
            <person name="Yu Y."/>
            <person name="Wang X."/>
            <person name="Wang S."/>
            <person name="Zhang T."/>
            <person name="Zhou Y."/>
            <person name="He R."/>
            <person name="Meng N."/>
            <person name="Wang Y."/>
            <person name="Liu W."/>
            <person name="Liu Z."/>
            <person name="Liu J."/>
            <person name="Guo Q."/>
            <person name="Huang H."/>
            <person name="Sederoff R.R."/>
            <person name="Wang G."/>
            <person name="Qu G."/>
            <person name="Chen S."/>
        </authorList>
    </citation>
    <scope>NUCLEOTIDE SEQUENCE</scope>
    <source>
        <strain evidence="2">SC-2020</strain>
    </source>
</reference>
<evidence type="ECO:0000313" key="2">
    <source>
        <dbReference type="EMBL" id="KAJ6993638.1"/>
    </source>
</evidence>
<dbReference type="AlphaFoldDB" id="A0AAD6QNH0"/>
<sequence>MDFSKLAMWPQNCSQSASHQVQHCTCNYVAAMLILRQPFPVVKERHDQLENVNPNWLNPLPWSDPLDPFSNADWTWDHQYLPYNEPNGIEQNSVTDLKPFDSLI</sequence>
<gene>
    <name evidence="1" type="ORF">NC653_016680</name>
    <name evidence="2" type="ORF">NC653_016696</name>
</gene>
<comment type="caution">
    <text evidence="2">The sequence shown here is derived from an EMBL/GenBank/DDBJ whole genome shotgun (WGS) entry which is preliminary data.</text>
</comment>
<dbReference type="Proteomes" id="UP001164929">
    <property type="component" value="Chromosome 6"/>
</dbReference>
<evidence type="ECO:0000313" key="1">
    <source>
        <dbReference type="EMBL" id="KAJ6993613.1"/>
    </source>
</evidence>
<accession>A0AAD6QNH0</accession>
<proteinExistence type="predicted"/>
<organism evidence="2 3">
    <name type="scientific">Populus alba x Populus x berolinensis</name>
    <dbReference type="NCBI Taxonomy" id="444605"/>
    <lineage>
        <taxon>Eukaryota</taxon>
        <taxon>Viridiplantae</taxon>
        <taxon>Streptophyta</taxon>
        <taxon>Embryophyta</taxon>
        <taxon>Tracheophyta</taxon>
        <taxon>Spermatophyta</taxon>
        <taxon>Magnoliopsida</taxon>
        <taxon>eudicotyledons</taxon>
        <taxon>Gunneridae</taxon>
        <taxon>Pentapetalae</taxon>
        <taxon>rosids</taxon>
        <taxon>fabids</taxon>
        <taxon>Malpighiales</taxon>
        <taxon>Salicaceae</taxon>
        <taxon>Saliceae</taxon>
        <taxon>Populus</taxon>
    </lineage>
</organism>
<keyword evidence="3" id="KW-1185">Reference proteome</keyword>
<name>A0AAD6QNH0_9ROSI</name>
<dbReference type="EMBL" id="JAQIZT010000006">
    <property type="protein sequence ID" value="KAJ6993638.1"/>
    <property type="molecule type" value="Genomic_DNA"/>
</dbReference>
<dbReference type="EMBL" id="JAQIZT010000006">
    <property type="protein sequence ID" value="KAJ6993613.1"/>
    <property type="molecule type" value="Genomic_DNA"/>
</dbReference>
<protein>
    <submittedName>
        <fullName evidence="2">Uncharacterized protein</fullName>
    </submittedName>
</protein>
<evidence type="ECO:0000313" key="3">
    <source>
        <dbReference type="Proteomes" id="UP001164929"/>
    </source>
</evidence>